<organism evidence="2 3">
    <name type="scientific">Kordia algicida OT-1</name>
    <dbReference type="NCBI Taxonomy" id="391587"/>
    <lineage>
        <taxon>Bacteria</taxon>
        <taxon>Pseudomonadati</taxon>
        <taxon>Bacteroidota</taxon>
        <taxon>Flavobacteriia</taxon>
        <taxon>Flavobacteriales</taxon>
        <taxon>Flavobacteriaceae</taxon>
        <taxon>Kordia</taxon>
    </lineage>
</organism>
<dbReference type="AlphaFoldDB" id="A9E929"/>
<dbReference type="EMBL" id="ABIB01000013">
    <property type="protein sequence ID" value="EDP94851.1"/>
    <property type="molecule type" value="Genomic_DNA"/>
</dbReference>
<evidence type="ECO:0000313" key="3">
    <source>
        <dbReference type="Proteomes" id="UP000002945"/>
    </source>
</evidence>
<protein>
    <submittedName>
        <fullName evidence="2">Uncharacterized protein</fullName>
    </submittedName>
</protein>
<proteinExistence type="predicted"/>
<feature type="transmembrane region" description="Helical" evidence="1">
    <location>
        <begin position="28"/>
        <end position="51"/>
    </location>
</feature>
<evidence type="ECO:0000313" key="2">
    <source>
        <dbReference type="EMBL" id="EDP94851.1"/>
    </source>
</evidence>
<name>A9E929_9FLAO</name>
<dbReference type="eggNOG" id="ENOG5032YV0">
    <property type="taxonomic scope" value="Bacteria"/>
</dbReference>
<feature type="transmembrane region" description="Helical" evidence="1">
    <location>
        <begin position="96"/>
        <end position="115"/>
    </location>
</feature>
<dbReference type="STRING" id="391587.KAOT1_01455"/>
<keyword evidence="1" id="KW-0472">Membrane</keyword>
<accession>A9E929</accession>
<comment type="caution">
    <text evidence="2">The sequence shown here is derived from an EMBL/GenBank/DDBJ whole genome shotgun (WGS) entry which is preliminary data.</text>
</comment>
<sequence length="140" mass="16075">MSVVVFAVVTFFLNDGEMHFKFDLNTIFLLVYPFIVLSALMMSYIVPKMLLKNARKATDLTAKLNSYRTVSMVKFIVLEGSAMLGVVFYLLSKNGIFLTIAALLIIYLIAQRPTLHKVENDLELRGELRNKFQRYDEVIE</sequence>
<gene>
    <name evidence="2" type="ORF">KAOT1_01455</name>
</gene>
<evidence type="ECO:0000256" key="1">
    <source>
        <dbReference type="SAM" id="Phobius"/>
    </source>
</evidence>
<dbReference type="Proteomes" id="UP000002945">
    <property type="component" value="Unassembled WGS sequence"/>
</dbReference>
<keyword evidence="3" id="KW-1185">Reference proteome</keyword>
<feature type="transmembrane region" description="Helical" evidence="1">
    <location>
        <begin position="72"/>
        <end position="90"/>
    </location>
</feature>
<keyword evidence="1" id="KW-0812">Transmembrane</keyword>
<keyword evidence="1" id="KW-1133">Transmembrane helix</keyword>
<dbReference type="HOGENOM" id="CLU_136605_0_0_10"/>
<reference evidence="2 3" key="1">
    <citation type="journal article" date="2011" name="J. Bacteriol.">
        <title>Genome sequence of the algicidal bacterium Kordia algicida OT-1.</title>
        <authorList>
            <person name="Lee H.S."/>
            <person name="Kang S.G."/>
            <person name="Kwon K.K."/>
            <person name="Lee J.H."/>
            <person name="Kim S.J."/>
        </authorList>
    </citation>
    <scope>NUCLEOTIDE SEQUENCE [LARGE SCALE GENOMIC DNA]</scope>
    <source>
        <strain evidence="2 3">OT-1</strain>
    </source>
</reference>